<gene>
    <name evidence="8" type="primary">RdRp</name>
</gene>
<keyword evidence="5 7" id="KW-0547">Nucleotide-binding</keyword>
<dbReference type="GO" id="GO:0003968">
    <property type="term" value="F:RNA-directed RNA polymerase activity"/>
    <property type="evidence" value="ECO:0007669"/>
    <property type="project" value="UniProtKB-KW"/>
</dbReference>
<accession>A0A3Q8ENL5</accession>
<dbReference type="GeneID" id="65246874"/>
<proteinExistence type="predicted"/>
<keyword evidence="4 7" id="KW-0548">Nucleotidyltransferase</keyword>
<reference evidence="8" key="1">
    <citation type="journal article" date="2018" name="PLoS ONE">
        <title>A novel chrysovirus from a clinical isolate of Aspergillus thermomutatus affects sporulation.</title>
        <authorList>
            <person name="Ejmal M.A."/>
            <person name="Holland D.J."/>
            <person name="MacDiarmid R.M."/>
            <person name="Pearson M.N."/>
        </authorList>
    </citation>
    <scope>NUCLEOTIDE SEQUENCE</scope>
    <source>
        <strain evidence="8">NZCV1</strain>
    </source>
</reference>
<evidence type="ECO:0000256" key="3">
    <source>
        <dbReference type="ARBA" id="ARBA00022679"/>
    </source>
</evidence>
<evidence type="ECO:0000256" key="4">
    <source>
        <dbReference type="ARBA" id="ARBA00022695"/>
    </source>
</evidence>
<dbReference type="Proteomes" id="UP000680218">
    <property type="component" value="Genome"/>
</dbReference>
<dbReference type="RefSeq" id="YP_010088028.1">
    <property type="nucleotide sequence ID" value="NC_055608.1"/>
</dbReference>
<evidence type="ECO:0000256" key="6">
    <source>
        <dbReference type="ARBA" id="ARBA00048744"/>
    </source>
</evidence>
<dbReference type="KEGG" id="vg:65246874"/>
<keyword evidence="3 7" id="KW-0808">Transferase</keyword>
<dbReference type="GO" id="GO:0006351">
    <property type="term" value="P:DNA-templated transcription"/>
    <property type="evidence" value="ECO:0007669"/>
    <property type="project" value="InterPro"/>
</dbReference>
<dbReference type="GO" id="GO:0003723">
    <property type="term" value="F:RNA binding"/>
    <property type="evidence" value="ECO:0007669"/>
    <property type="project" value="InterPro"/>
</dbReference>
<keyword evidence="7" id="KW-0693">Viral RNA replication</keyword>
<name>A0A3Q8ENL5_9VIRU</name>
<sequence>MNQPTLGASYSGTPTGSNATRLLADGANQHLPHWSGLKAIVAPACCGKSTLALRFGGYDVDDVVADGSTLELDSELDEMIGGREDGLFSGDGEAMHRQNLIMLQRARRFLSIVEPDDNPLVLYCHTAEFAEALGLPVLAVILVDEDAIKASSRLQQAPSSIRQATLRLFQDQSAANVEFARRHGLDVVRCRTYGGAAQRVRALLSRAGIISDGPHATEYYSMLDNSPKESELLDRCMALLRKDAGPQWLRACAARQLRLSLGDTAPTEAHRAHNHPSWAQVVHAIFSNARTNPVLTVPDLSEDEWRVKFPLGPGNASFALCNISDWVARSRPHIDMPEEYLWFKQLCSVAGVKYERALCFLTMGDVASYVVPQYKELLHRLPLGSLSDEAYAPLSKLIHNNVRVGLNYLGRRVPVSDLAYLTYFDCLAGRVIGTENIQTEIEDRTRLQEPKRFFANGAWSAAEFDQRFENAINAAYDHLSRGFWKTLQRLGSEVETFEKFLETRRQWVRPGSATGAPKADVWLQVPEGLKSQLDDVTVDVSGMTLAILRRVRLNKSALFEFPQFVELVREAVDEYLPNSVTGFFWKHEAGKPESRALFPAHLTHYIMVSHVLYLAEKGGEIPNSRLTAGSEAQQRDHWLWRESHDASVHLMLDYANFNETHSIEAMKSVMLGLKSVYARYGALSPDLQYAINWTAESFERILLSYDGQLIRLTHGLLSGWRCTTWINSVANVAYLRVIGEQVGVFTGRPVFLDFQSGGDDVAAESRSLYDAALALRVGAAMGFEFKAIKQLISYEHREFYRLFVNEEGVYGSLCRMLGSALSGQWSNSVLPKFVEPAAKLSSVIEIARKAGRRARNLSFMEKMALCAFDKWATDGEHQLVDYVIHGTKATGGLGIPNVYGDIYELDGGPVQQEGSLKPVNVPDAASRPLAKKMVAEVEALLGPSAVVDVGTLSQEMAAGGFFSSIAQSLGPRTLRVAGQRVSRKVVRRKAIREEEFHGNSSSFVAARHRWGQELAAMKRAGKRYSALAQAVKPERRRDLATMVCLEYPGSDPGLLQFWQEGLELYGCATYLLTEDYYEDVVLLALLIEGPDIDRVSRRAAELAVGLKNDGYMYY</sequence>
<keyword evidence="9" id="KW-1185">Reference proteome</keyword>
<keyword evidence="2 7" id="KW-0696">RNA-directed RNA polymerase</keyword>
<dbReference type="Pfam" id="PF02123">
    <property type="entry name" value="RdRP_4"/>
    <property type="match status" value="1"/>
</dbReference>
<evidence type="ECO:0000256" key="2">
    <source>
        <dbReference type="ARBA" id="ARBA00022484"/>
    </source>
</evidence>
<comment type="catalytic activity">
    <reaction evidence="6 7">
        <text>RNA(n) + a ribonucleoside 5'-triphosphate = RNA(n+1) + diphosphate</text>
        <dbReference type="Rhea" id="RHEA:21248"/>
        <dbReference type="Rhea" id="RHEA-COMP:14527"/>
        <dbReference type="Rhea" id="RHEA-COMP:17342"/>
        <dbReference type="ChEBI" id="CHEBI:33019"/>
        <dbReference type="ChEBI" id="CHEBI:61557"/>
        <dbReference type="ChEBI" id="CHEBI:140395"/>
        <dbReference type="EC" id="2.7.7.48"/>
    </reaction>
</comment>
<dbReference type="InterPro" id="IPR043502">
    <property type="entry name" value="DNA/RNA_pol_sf"/>
</dbReference>
<protein>
    <recommendedName>
        <fullName evidence="1 7">RNA-directed RNA polymerase</fullName>
        <ecNumber evidence="1 7">2.7.7.48</ecNumber>
    </recommendedName>
</protein>
<evidence type="ECO:0000256" key="7">
    <source>
        <dbReference type="RuleBase" id="RU364050"/>
    </source>
</evidence>
<evidence type="ECO:0000256" key="5">
    <source>
        <dbReference type="ARBA" id="ARBA00022741"/>
    </source>
</evidence>
<dbReference type="SUPFAM" id="SSF56672">
    <property type="entry name" value="DNA/RNA polymerases"/>
    <property type="match status" value="1"/>
</dbReference>
<evidence type="ECO:0000313" key="8">
    <source>
        <dbReference type="EMBL" id="AWC67507.1"/>
    </source>
</evidence>
<dbReference type="EMBL" id="MF045841">
    <property type="protein sequence ID" value="AWC67507.1"/>
    <property type="molecule type" value="Genomic_RNA"/>
</dbReference>
<dbReference type="EC" id="2.7.7.48" evidence="1 7"/>
<evidence type="ECO:0000256" key="1">
    <source>
        <dbReference type="ARBA" id="ARBA00012494"/>
    </source>
</evidence>
<evidence type="ECO:0000313" key="9">
    <source>
        <dbReference type="Proteomes" id="UP000680218"/>
    </source>
</evidence>
<dbReference type="InterPro" id="IPR001795">
    <property type="entry name" value="RNA-dir_pol_luteovirus"/>
</dbReference>
<dbReference type="GO" id="GO:0000166">
    <property type="term" value="F:nucleotide binding"/>
    <property type="evidence" value="ECO:0007669"/>
    <property type="project" value="UniProtKB-KW"/>
</dbReference>
<organism evidence="8 9">
    <name type="scientific">Betachrysovirus aspergilli</name>
    <dbReference type="NCBI Taxonomy" id="2164061"/>
    <lineage>
        <taxon>Viruses</taxon>
        <taxon>Riboviria</taxon>
        <taxon>Orthornavirae</taxon>
        <taxon>Duplornaviricota</taxon>
        <taxon>Chrymotiviricetes</taxon>
        <taxon>Ghabrivirales</taxon>
        <taxon>Alphatotivirineae</taxon>
        <taxon>Chrysoviridae</taxon>
        <taxon>Betachrysovirus</taxon>
    </lineage>
</organism>